<reference evidence="2 3" key="2">
    <citation type="journal article" date="2015" name="Antonie Van Leeuwenhoek">
        <title>Thioclava indica sp. nov., isolated from surface seawater of the Indian Ocean.</title>
        <authorList>
            <person name="Liu Y."/>
            <person name="Lai Q."/>
            <person name="Du J."/>
            <person name="Xu H."/>
            <person name="Jiang L."/>
            <person name="Shao Z."/>
        </authorList>
    </citation>
    <scope>NUCLEOTIDE SEQUENCE [LARGE SCALE GENOMIC DNA]</scope>
    <source>
        <strain evidence="2 3">13D2W-2</strain>
    </source>
</reference>
<dbReference type="EMBL" id="AQRC01000012">
    <property type="protein sequence ID" value="KFE34168.1"/>
    <property type="molecule type" value="Genomic_DNA"/>
</dbReference>
<dbReference type="PATRIC" id="fig|1317124.6.peg.2863"/>
<evidence type="ECO:0000313" key="3">
    <source>
        <dbReference type="Proteomes" id="UP000028607"/>
    </source>
</evidence>
<protein>
    <recommendedName>
        <fullName evidence="1">DUF6647 domain-containing protein</fullName>
    </recommendedName>
</protein>
<accession>A0A085TTX1</accession>
<dbReference type="OrthoDB" id="7851356at2"/>
<organism evidence="2 3">
    <name type="scientific">Thioclava atlantica</name>
    <dbReference type="NCBI Taxonomy" id="1317124"/>
    <lineage>
        <taxon>Bacteria</taxon>
        <taxon>Pseudomonadati</taxon>
        <taxon>Pseudomonadota</taxon>
        <taxon>Alphaproteobacteria</taxon>
        <taxon>Rhodobacterales</taxon>
        <taxon>Paracoccaceae</taxon>
        <taxon>Thioclava</taxon>
    </lineage>
</organism>
<sequence>MIRAAASLCLAIAPNLAPGCPAPLPLEVAPEQIAELTRWIERHSDYAASALGPPPIFLCQTGEVIAYEGHDVVVDSELRAAYDLRNDRIFLVLPWSASDPRNLSSLLHELIHRAQFAARDWPCAAATEPEAYRLQEQWLAERGIEAGFNWFRIEIEARCLSDHHP</sequence>
<name>A0A085TTX1_9RHOB</name>
<dbReference type="eggNOG" id="ENOG50339GJ">
    <property type="taxonomic scope" value="Bacteria"/>
</dbReference>
<evidence type="ECO:0000313" key="2">
    <source>
        <dbReference type="EMBL" id="KFE34168.1"/>
    </source>
</evidence>
<reference evidence="3" key="1">
    <citation type="submission" date="2013-04" db="EMBL/GenBank/DDBJ databases">
        <title>Thioclava sp. 13D2W-2 Genome Sequencing.</title>
        <authorList>
            <person name="Lai Q."/>
            <person name="Li G."/>
            <person name="Shao Z."/>
        </authorList>
    </citation>
    <scope>NUCLEOTIDE SEQUENCE [LARGE SCALE GENOMIC DNA]</scope>
    <source>
        <strain evidence="3">13D2W-2</strain>
    </source>
</reference>
<comment type="caution">
    <text evidence="2">The sequence shown here is derived from an EMBL/GenBank/DDBJ whole genome shotgun (WGS) entry which is preliminary data.</text>
</comment>
<dbReference type="InterPro" id="IPR046589">
    <property type="entry name" value="DUF6647"/>
</dbReference>
<gene>
    <name evidence="2" type="ORF">DW2_14245</name>
</gene>
<keyword evidence="3" id="KW-1185">Reference proteome</keyword>
<dbReference type="STRING" id="1317124.DW2_14245"/>
<dbReference type="RefSeq" id="WP_051856083.1">
    <property type="nucleotide sequence ID" value="NZ_AQRC01000012.1"/>
</dbReference>
<dbReference type="Pfam" id="PF20352">
    <property type="entry name" value="DUF6647"/>
    <property type="match status" value="1"/>
</dbReference>
<evidence type="ECO:0000259" key="1">
    <source>
        <dbReference type="Pfam" id="PF20352"/>
    </source>
</evidence>
<proteinExistence type="predicted"/>
<feature type="domain" description="DUF6647" evidence="1">
    <location>
        <begin position="29"/>
        <end position="161"/>
    </location>
</feature>
<dbReference type="Proteomes" id="UP000028607">
    <property type="component" value="Unassembled WGS sequence"/>
</dbReference>
<dbReference type="AlphaFoldDB" id="A0A085TTX1"/>